<dbReference type="EMBL" id="QYYH01000007">
    <property type="protein sequence ID" value="RJY19172.1"/>
    <property type="molecule type" value="Genomic_DNA"/>
</dbReference>
<protein>
    <submittedName>
        <fullName evidence="1">Uncharacterized protein</fullName>
    </submittedName>
</protein>
<accession>A0A3A6TSL6</accession>
<name>A0A3A6TSL6_9GAMM</name>
<dbReference type="Proteomes" id="UP000273022">
    <property type="component" value="Unassembled WGS sequence"/>
</dbReference>
<gene>
    <name evidence="1" type="ORF">D5R81_02125</name>
</gene>
<organism evidence="1 2">
    <name type="scientific">Parashewanella spongiae</name>
    <dbReference type="NCBI Taxonomy" id="342950"/>
    <lineage>
        <taxon>Bacteria</taxon>
        <taxon>Pseudomonadati</taxon>
        <taxon>Pseudomonadota</taxon>
        <taxon>Gammaproteobacteria</taxon>
        <taxon>Alteromonadales</taxon>
        <taxon>Shewanellaceae</taxon>
        <taxon>Parashewanella</taxon>
    </lineage>
</organism>
<proteinExistence type="predicted"/>
<reference evidence="1 2" key="1">
    <citation type="submission" date="2018-09" db="EMBL/GenBank/DDBJ databases">
        <title>Phylogeny of the Shewanellaceae, and recommendation for two new genera, Pseudoshewanella and Parashewanella.</title>
        <authorList>
            <person name="Wang G."/>
        </authorList>
    </citation>
    <scope>NUCLEOTIDE SEQUENCE [LARGE SCALE GENOMIC DNA]</scope>
    <source>
        <strain evidence="1 2">KCTC 22492</strain>
    </source>
</reference>
<keyword evidence="2" id="KW-1185">Reference proteome</keyword>
<comment type="caution">
    <text evidence="1">The sequence shown here is derived from an EMBL/GenBank/DDBJ whole genome shotgun (WGS) entry which is preliminary data.</text>
</comment>
<evidence type="ECO:0000313" key="2">
    <source>
        <dbReference type="Proteomes" id="UP000273022"/>
    </source>
</evidence>
<dbReference type="OrthoDB" id="571278at2"/>
<dbReference type="RefSeq" id="WP_121852008.1">
    <property type="nucleotide sequence ID" value="NZ_CP037952.1"/>
</dbReference>
<dbReference type="AlphaFoldDB" id="A0A3A6TSL6"/>
<sequence length="200" mass="22706">MKSEVATNHAPELKSAVDEVLRKIGRNMLLFQQLEGLLKYIIANGQFSGYSSELKRIIEKRTSTVNKQTMGQLVGQYIEQTTSQTSNEQSDEEELKEAHFAFNFHIETDEAYAAERKESLAKLVSERNELIHHFLPKFDSTSMSSCEEVDELLEKQSKTIRREIENVKAIAKALMDGRKALAETLTSKSVAMFPLTVVEF</sequence>
<evidence type="ECO:0000313" key="1">
    <source>
        <dbReference type="EMBL" id="RJY19172.1"/>
    </source>
</evidence>